<evidence type="ECO:0000259" key="1">
    <source>
        <dbReference type="Pfam" id="PF12323"/>
    </source>
</evidence>
<dbReference type="AlphaFoldDB" id="A0A8J3MX83"/>
<accession>A0A8J3MX83</accession>
<evidence type="ECO:0000313" key="3">
    <source>
        <dbReference type="Proteomes" id="UP000612362"/>
    </source>
</evidence>
<dbReference type="InterPro" id="IPR021027">
    <property type="entry name" value="Transposase_put_HTH"/>
</dbReference>
<protein>
    <recommendedName>
        <fullName evidence="1">Transposase putative helix-turn-helix domain-containing protein</fullName>
    </recommendedName>
</protein>
<feature type="domain" description="Transposase putative helix-turn-helix" evidence="1">
    <location>
        <begin position="1"/>
        <end position="46"/>
    </location>
</feature>
<dbReference type="Pfam" id="PF12323">
    <property type="entry name" value="HTH_OrfB_IS605"/>
    <property type="match status" value="1"/>
</dbReference>
<comment type="caution">
    <text evidence="2">The sequence shown here is derived from an EMBL/GenBank/DDBJ whole genome shotgun (WGS) entry which is preliminary data.</text>
</comment>
<organism evidence="2 3">
    <name type="scientific">Ktedonospora formicarum</name>
    <dbReference type="NCBI Taxonomy" id="2778364"/>
    <lineage>
        <taxon>Bacteria</taxon>
        <taxon>Bacillati</taxon>
        <taxon>Chloroflexota</taxon>
        <taxon>Ktedonobacteria</taxon>
        <taxon>Ktedonobacterales</taxon>
        <taxon>Ktedonobacteraceae</taxon>
        <taxon>Ktedonospora</taxon>
    </lineage>
</organism>
<proteinExistence type="predicted"/>
<dbReference type="EMBL" id="BNJF01000006">
    <property type="protein sequence ID" value="GHO49721.1"/>
    <property type="molecule type" value="Genomic_DNA"/>
</dbReference>
<gene>
    <name evidence="2" type="ORF">KSX_78840</name>
</gene>
<sequence>MVRGYRGELDLNNAQQTLCRKHAGAARWAYNYGLRRKQEAYKAGQKTPTAIDLHREINALKPSEPWMREVSKCAFQEALRDLDAAFKHFFRKCRLKKGGAWKGSCGYPRAQKPEEGHRWCPLHREHSGVCGCHPIASFGNAPTQRARLFPSGWQDQQRHHP</sequence>
<reference evidence="2" key="1">
    <citation type="submission" date="2020-10" db="EMBL/GenBank/DDBJ databases">
        <title>Taxonomic study of unclassified bacteria belonging to the class Ktedonobacteria.</title>
        <authorList>
            <person name="Yabe S."/>
            <person name="Wang C.M."/>
            <person name="Zheng Y."/>
            <person name="Sakai Y."/>
            <person name="Cavaletti L."/>
            <person name="Monciardini P."/>
            <person name="Donadio S."/>
        </authorList>
    </citation>
    <scope>NUCLEOTIDE SEQUENCE</scope>
    <source>
        <strain evidence="2">SOSP1-1</strain>
    </source>
</reference>
<keyword evidence="3" id="KW-1185">Reference proteome</keyword>
<name>A0A8J3MX83_9CHLR</name>
<dbReference type="Proteomes" id="UP000612362">
    <property type="component" value="Unassembled WGS sequence"/>
</dbReference>
<evidence type="ECO:0000313" key="2">
    <source>
        <dbReference type="EMBL" id="GHO49721.1"/>
    </source>
</evidence>